<feature type="transmembrane region" description="Helical" evidence="1">
    <location>
        <begin position="167"/>
        <end position="186"/>
    </location>
</feature>
<sequence>MNREEAAEALQLLRRVVTQARDDTALQNWGVIWILHAFTNGGGFLGTHLLFQQGYRTPGPFILLWALVIPLNLVTIFWLQRKEAAGVRSFIERQVWSIWTTCMGGMVLVALANWMMGLDLLFMPSVGCILIAMSFSVMGALMGRAWYAAAVIYALAALGLARMPEVGFGVLGGMWFITQLTGGLLLHRARRKRLATGGVQARLV</sequence>
<feature type="transmembrane region" description="Helical" evidence="1">
    <location>
        <begin position="120"/>
        <end position="138"/>
    </location>
</feature>
<keyword evidence="2" id="KW-0723">Serine/threonine-protein kinase</keyword>
<feature type="transmembrane region" description="Helical" evidence="1">
    <location>
        <begin position="95"/>
        <end position="114"/>
    </location>
</feature>
<keyword evidence="2" id="KW-0808">Transferase</keyword>
<reference evidence="2 3" key="1">
    <citation type="submission" date="2014-04" db="EMBL/GenBank/DDBJ databases">
        <title>Genome assembly of Hyalangium minutum DSM 14724.</title>
        <authorList>
            <person name="Sharma G."/>
            <person name="Subramanian S."/>
        </authorList>
    </citation>
    <scope>NUCLEOTIDE SEQUENCE [LARGE SCALE GENOMIC DNA]</scope>
    <source>
        <strain evidence="2 3">DSM 14724</strain>
    </source>
</reference>
<evidence type="ECO:0000256" key="1">
    <source>
        <dbReference type="SAM" id="Phobius"/>
    </source>
</evidence>
<keyword evidence="1" id="KW-0812">Transmembrane</keyword>
<dbReference type="RefSeq" id="WP_044197620.1">
    <property type="nucleotide sequence ID" value="NZ_JMCB01000022.1"/>
</dbReference>
<gene>
    <name evidence="2" type="ORF">DB31_4150</name>
</gene>
<comment type="caution">
    <text evidence="2">The sequence shown here is derived from an EMBL/GenBank/DDBJ whole genome shotgun (WGS) entry which is preliminary data.</text>
</comment>
<dbReference type="AlphaFoldDB" id="A0A085W427"/>
<keyword evidence="1" id="KW-0472">Membrane</keyword>
<feature type="transmembrane region" description="Helical" evidence="1">
    <location>
        <begin position="61"/>
        <end position="79"/>
    </location>
</feature>
<accession>A0A085W427</accession>
<keyword evidence="3" id="KW-1185">Reference proteome</keyword>
<feature type="transmembrane region" description="Helical" evidence="1">
    <location>
        <begin position="145"/>
        <end position="161"/>
    </location>
</feature>
<dbReference type="STRING" id="394096.DB31_4150"/>
<proteinExistence type="predicted"/>
<protein>
    <submittedName>
        <fullName evidence="2">Serine/threonine protein kinase PpkA</fullName>
    </submittedName>
</protein>
<name>A0A085W427_9BACT</name>
<keyword evidence="2" id="KW-0418">Kinase</keyword>
<evidence type="ECO:0000313" key="2">
    <source>
        <dbReference type="EMBL" id="KFE62440.1"/>
    </source>
</evidence>
<dbReference type="OrthoDB" id="5381831at2"/>
<dbReference type="EMBL" id="JMCB01000022">
    <property type="protein sequence ID" value="KFE62440.1"/>
    <property type="molecule type" value="Genomic_DNA"/>
</dbReference>
<dbReference type="GO" id="GO:0004674">
    <property type="term" value="F:protein serine/threonine kinase activity"/>
    <property type="evidence" value="ECO:0007669"/>
    <property type="project" value="UniProtKB-KW"/>
</dbReference>
<evidence type="ECO:0000313" key="3">
    <source>
        <dbReference type="Proteomes" id="UP000028725"/>
    </source>
</evidence>
<dbReference type="Proteomes" id="UP000028725">
    <property type="component" value="Unassembled WGS sequence"/>
</dbReference>
<keyword evidence="1" id="KW-1133">Transmembrane helix</keyword>
<organism evidence="2 3">
    <name type="scientific">Hyalangium minutum</name>
    <dbReference type="NCBI Taxonomy" id="394096"/>
    <lineage>
        <taxon>Bacteria</taxon>
        <taxon>Pseudomonadati</taxon>
        <taxon>Myxococcota</taxon>
        <taxon>Myxococcia</taxon>
        <taxon>Myxococcales</taxon>
        <taxon>Cystobacterineae</taxon>
        <taxon>Archangiaceae</taxon>
        <taxon>Hyalangium</taxon>
    </lineage>
</organism>